<dbReference type="EMBL" id="JAHYIQ010000022">
    <property type="protein sequence ID" value="KAK1122710.1"/>
    <property type="molecule type" value="Genomic_DNA"/>
</dbReference>
<reference evidence="3" key="1">
    <citation type="submission" date="2021-10" db="EMBL/GenBank/DDBJ databases">
        <title>Melipona bicolor Genome sequencing and assembly.</title>
        <authorList>
            <person name="Araujo N.S."/>
            <person name="Arias M.C."/>
        </authorList>
    </citation>
    <scope>NUCLEOTIDE SEQUENCE</scope>
    <source>
        <strain evidence="3">USP_2M_L1-L4_2017</strain>
        <tissue evidence="3">Whole body</tissue>
    </source>
</reference>
<sequence>MIFPQFPQNPSPAARMSMNRFKPQIDATAFNYPSVATPYRTRESPAADSRFSLVETCHESHGRDGEAAPVREDTRHEPVAHSRTFADTLADKFELASSTTCGMPIGRSFNIGHRRSAVNFRRLTYAKLDGRVTPPVVPWSCCRIDVKGPCYHDPLQLPNPEQNSTYESLNTRGCLAAMKTVLNGTLYSTAVLIAFLFVLQVSMVKNYNHVGTSNFVGRAIRGSRINSRDSGELKALVDERQTRIALDYQIRSELLIAPDAMIPRVIEAANA</sequence>
<evidence type="ECO:0000256" key="1">
    <source>
        <dbReference type="SAM" id="MobiDB-lite"/>
    </source>
</evidence>
<proteinExistence type="predicted"/>
<evidence type="ECO:0000256" key="2">
    <source>
        <dbReference type="SAM" id="Phobius"/>
    </source>
</evidence>
<keyword evidence="2" id="KW-0812">Transmembrane</keyword>
<keyword evidence="4" id="KW-1185">Reference proteome</keyword>
<feature type="region of interest" description="Disordered" evidence="1">
    <location>
        <begin position="58"/>
        <end position="79"/>
    </location>
</feature>
<feature type="transmembrane region" description="Helical" evidence="2">
    <location>
        <begin position="181"/>
        <end position="199"/>
    </location>
</feature>
<comment type="caution">
    <text evidence="3">The sequence shown here is derived from an EMBL/GenBank/DDBJ whole genome shotgun (WGS) entry which is preliminary data.</text>
</comment>
<accession>A0AA40KJH8</accession>
<dbReference type="Proteomes" id="UP001177670">
    <property type="component" value="Unassembled WGS sequence"/>
</dbReference>
<keyword evidence="2" id="KW-1133">Transmembrane helix</keyword>
<evidence type="ECO:0000313" key="3">
    <source>
        <dbReference type="EMBL" id="KAK1122710.1"/>
    </source>
</evidence>
<gene>
    <name evidence="3" type="ORF">K0M31_009154</name>
</gene>
<evidence type="ECO:0000313" key="4">
    <source>
        <dbReference type="Proteomes" id="UP001177670"/>
    </source>
</evidence>
<protein>
    <submittedName>
        <fullName evidence="3">Uncharacterized protein</fullName>
    </submittedName>
</protein>
<organism evidence="3 4">
    <name type="scientific">Melipona bicolor</name>
    <dbReference type="NCBI Taxonomy" id="60889"/>
    <lineage>
        <taxon>Eukaryota</taxon>
        <taxon>Metazoa</taxon>
        <taxon>Ecdysozoa</taxon>
        <taxon>Arthropoda</taxon>
        <taxon>Hexapoda</taxon>
        <taxon>Insecta</taxon>
        <taxon>Pterygota</taxon>
        <taxon>Neoptera</taxon>
        <taxon>Endopterygota</taxon>
        <taxon>Hymenoptera</taxon>
        <taxon>Apocrita</taxon>
        <taxon>Aculeata</taxon>
        <taxon>Apoidea</taxon>
        <taxon>Anthophila</taxon>
        <taxon>Apidae</taxon>
        <taxon>Melipona</taxon>
    </lineage>
</organism>
<keyword evidence="2" id="KW-0472">Membrane</keyword>
<name>A0AA40KJH8_9HYME</name>
<dbReference type="AlphaFoldDB" id="A0AA40KJH8"/>